<proteinExistence type="predicted"/>
<dbReference type="AlphaFoldDB" id="A0A494XF74"/>
<dbReference type="EMBL" id="RBZV01000003">
    <property type="protein sequence ID" value="RKP49300.1"/>
    <property type="molecule type" value="Genomic_DNA"/>
</dbReference>
<comment type="caution">
    <text evidence="1">The sequence shown here is derived from an EMBL/GenBank/DDBJ whole genome shotgun (WGS) entry which is preliminary data.</text>
</comment>
<accession>A0A494XF74</accession>
<evidence type="ECO:0000313" key="2">
    <source>
        <dbReference type="Proteomes" id="UP000280434"/>
    </source>
</evidence>
<dbReference type="RefSeq" id="WP_121277688.1">
    <property type="nucleotide sequence ID" value="NZ_RBZV01000003.1"/>
</dbReference>
<sequence length="109" mass="11729">MKEHPLTALIAAHLLGGTTGLDLSHSMTDQEIGSKVSVGVRIAKEIRIQVAEQIAESECLIVAHLLGGTNGLNLSPTMTDQEIESMVSVAVRVLKEMDKQAKQAERIEP</sequence>
<reference evidence="1 2" key="1">
    <citation type="submission" date="2018-10" db="EMBL/GenBank/DDBJ databases">
        <title>Paraburkholderia sp. 7MK8-2, isolated from soil.</title>
        <authorList>
            <person name="Gao Z.-H."/>
            <person name="Qiu L.-H."/>
        </authorList>
    </citation>
    <scope>NUCLEOTIDE SEQUENCE [LARGE SCALE GENOMIC DNA]</scope>
    <source>
        <strain evidence="1 2">7MK8-2</strain>
    </source>
</reference>
<evidence type="ECO:0000313" key="1">
    <source>
        <dbReference type="EMBL" id="RKP49300.1"/>
    </source>
</evidence>
<organism evidence="1 2">
    <name type="scientific">Trinickia fusca</name>
    <dbReference type="NCBI Taxonomy" id="2419777"/>
    <lineage>
        <taxon>Bacteria</taxon>
        <taxon>Pseudomonadati</taxon>
        <taxon>Pseudomonadota</taxon>
        <taxon>Betaproteobacteria</taxon>
        <taxon>Burkholderiales</taxon>
        <taxon>Burkholderiaceae</taxon>
        <taxon>Trinickia</taxon>
    </lineage>
</organism>
<gene>
    <name evidence="1" type="ORF">D7S89_11050</name>
</gene>
<name>A0A494XF74_9BURK</name>
<dbReference type="Proteomes" id="UP000280434">
    <property type="component" value="Unassembled WGS sequence"/>
</dbReference>
<keyword evidence="2" id="KW-1185">Reference proteome</keyword>
<protein>
    <submittedName>
        <fullName evidence="1">Uncharacterized protein</fullName>
    </submittedName>
</protein>